<dbReference type="OrthoDB" id="1055097at2759"/>
<name>A0A448WNA5_9PLAT</name>
<evidence type="ECO:0000313" key="2">
    <source>
        <dbReference type="Proteomes" id="UP000784294"/>
    </source>
</evidence>
<dbReference type="Gene3D" id="3.80.10.10">
    <property type="entry name" value="Ribonuclease Inhibitor"/>
    <property type="match status" value="1"/>
</dbReference>
<evidence type="ECO:0000313" key="1">
    <source>
        <dbReference type="EMBL" id="VEL16121.1"/>
    </source>
</evidence>
<feature type="non-terminal residue" evidence="1">
    <location>
        <position position="1"/>
    </location>
</feature>
<dbReference type="EMBL" id="CAAALY010027201">
    <property type="protein sequence ID" value="VEL16121.1"/>
    <property type="molecule type" value="Genomic_DNA"/>
</dbReference>
<dbReference type="SUPFAM" id="SSF52058">
    <property type="entry name" value="L domain-like"/>
    <property type="match status" value="1"/>
</dbReference>
<dbReference type="Proteomes" id="UP000784294">
    <property type="component" value="Unassembled WGS sequence"/>
</dbReference>
<organism evidence="1 2">
    <name type="scientific">Protopolystoma xenopodis</name>
    <dbReference type="NCBI Taxonomy" id="117903"/>
    <lineage>
        <taxon>Eukaryota</taxon>
        <taxon>Metazoa</taxon>
        <taxon>Spiralia</taxon>
        <taxon>Lophotrochozoa</taxon>
        <taxon>Platyhelminthes</taxon>
        <taxon>Monogenea</taxon>
        <taxon>Polyopisthocotylea</taxon>
        <taxon>Polystomatidea</taxon>
        <taxon>Polystomatidae</taxon>
        <taxon>Protopolystoma</taxon>
    </lineage>
</organism>
<reference evidence="1" key="1">
    <citation type="submission" date="2018-11" db="EMBL/GenBank/DDBJ databases">
        <authorList>
            <consortium name="Pathogen Informatics"/>
        </authorList>
    </citation>
    <scope>NUCLEOTIDE SEQUENCE</scope>
</reference>
<gene>
    <name evidence="1" type="ORF">PXEA_LOCUS9561</name>
</gene>
<dbReference type="AlphaFoldDB" id="A0A448WNA5"/>
<comment type="caution">
    <text evidence="1">The sequence shown here is derived from an EMBL/GenBank/DDBJ whole genome shotgun (WGS) entry which is preliminary data.</text>
</comment>
<keyword evidence="2" id="KW-1185">Reference proteome</keyword>
<dbReference type="InterPro" id="IPR032675">
    <property type="entry name" value="LRR_dom_sf"/>
</dbReference>
<accession>A0A448WNA5</accession>
<protein>
    <recommendedName>
        <fullName evidence="3">Leucine-rich repeat domain-containing protein</fullName>
    </recommendedName>
</protein>
<evidence type="ECO:0008006" key="3">
    <source>
        <dbReference type="Google" id="ProtNLM"/>
    </source>
</evidence>
<proteinExistence type="predicted"/>
<sequence length="362" mass="40519">MTKSWVSRDTGGSRLLDRSSLWPLDCTVRAAFFRPALPFLFIRPRSRLFFVGLGGLLGAQSSLVNAGVTPSVEWITLLPKGLAYCISLYSYLWSLSRAVCCLWPAKDVWLAKTGLDSYKRTGYDQFNEHKRQQLSDASEEAVSDLRMQLPVSWCESVPFNERTSHLVCQTVWQEFSIHLTPLSWPPKAGDLRIATETEVGTSISCLQTLRSLTITGTDISSHLRQDANKGSSSDDFEVQAISDLEASDNLVRLTSRELRLALFPLSGQLELQALTVQSTRLQYVEPGFIDQLEAPQLRDIQLRQNRFLTTDGLGTGWLGGLRGLQLLDLSQNRLEAIHLARWGLPSDPISPVIRLDLSDNRI</sequence>